<dbReference type="OrthoDB" id="5396at2759"/>
<dbReference type="AlphaFoldDB" id="A0A2G5HPE4"/>
<accession>A0A2G5HPE4</accession>
<reference evidence="3 5" key="2">
    <citation type="submission" date="2023-09" db="EMBL/GenBank/DDBJ databases">
        <title>Complete-Gapless Cercospora beticola genome.</title>
        <authorList>
            <person name="Wyatt N.A."/>
            <person name="Spanner R.E."/>
            <person name="Bolton M.D."/>
        </authorList>
    </citation>
    <scope>NUCLEOTIDE SEQUENCE [LARGE SCALE GENOMIC DNA]</scope>
    <source>
        <strain evidence="3">Cb09-40</strain>
    </source>
</reference>
<dbReference type="Proteomes" id="UP001302367">
    <property type="component" value="Chromosome 6"/>
</dbReference>
<dbReference type="Pfam" id="PF04199">
    <property type="entry name" value="Cyclase"/>
    <property type="match status" value="1"/>
</dbReference>
<evidence type="ECO:0000313" key="3">
    <source>
        <dbReference type="EMBL" id="WPB05030.1"/>
    </source>
</evidence>
<dbReference type="GO" id="GO:0004061">
    <property type="term" value="F:arylformamidase activity"/>
    <property type="evidence" value="ECO:0007669"/>
    <property type="project" value="InterPro"/>
</dbReference>
<comment type="similarity">
    <text evidence="1">Belongs to the Cyclase 1 superfamily.</text>
</comment>
<dbReference type="PANTHER" id="PTHR34861:SF10">
    <property type="entry name" value="CYCLASE"/>
    <property type="match status" value="1"/>
</dbReference>
<organism evidence="2 4">
    <name type="scientific">Cercospora beticola</name>
    <name type="common">Sugarbeet leaf spot fungus</name>
    <dbReference type="NCBI Taxonomy" id="122368"/>
    <lineage>
        <taxon>Eukaryota</taxon>
        <taxon>Fungi</taxon>
        <taxon>Dikarya</taxon>
        <taxon>Ascomycota</taxon>
        <taxon>Pezizomycotina</taxon>
        <taxon>Dothideomycetes</taxon>
        <taxon>Dothideomycetidae</taxon>
        <taxon>Mycosphaerellales</taxon>
        <taxon>Mycosphaerellaceae</taxon>
        <taxon>Cercospora</taxon>
    </lineage>
</organism>
<dbReference type="Gene3D" id="3.50.30.50">
    <property type="entry name" value="Putative cyclase"/>
    <property type="match status" value="1"/>
</dbReference>
<evidence type="ECO:0000313" key="5">
    <source>
        <dbReference type="Proteomes" id="UP001302367"/>
    </source>
</evidence>
<name>A0A2G5HPE4_CERBT</name>
<dbReference type="InterPro" id="IPR037175">
    <property type="entry name" value="KFase_sf"/>
</dbReference>
<reference evidence="2 4" key="1">
    <citation type="submission" date="2015-10" db="EMBL/GenBank/DDBJ databases">
        <title>The cercosporin biosynthetic gene cluster was horizontally transferred to several fungal lineages and shown to be expanded in Cercospora beticola based on microsynteny with recipient genomes.</title>
        <authorList>
            <person name="De Jonge R."/>
            <person name="Ebert M.K."/>
            <person name="Suttle J.C."/>
            <person name="Jurick Ii W.M."/>
            <person name="Secor G.A."/>
            <person name="Thomma B.P."/>
            <person name="Van De Peer Y."/>
            <person name="Bolton M.D."/>
        </authorList>
    </citation>
    <scope>NUCLEOTIDE SEQUENCE [LARGE SCALE GENOMIC DNA]</scope>
    <source>
        <strain evidence="2 4">09-40</strain>
    </source>
</reference>
<evidence type="ECO:0000256" key="1">
    <source>
        <dbReference type="ARBA" id="ARBA00007865"/>
    </source>
</evidence>
<sequence>MVDAVKSALGMGKTVPDFDDLPKVEGMPQGCAWGVWDKFREDGKKDIYGTLNLLTPAVVKAAYAEAKEGVHVSLNWPIGAIKTPGFMRKGLVHKTFSFVDTPLAAHGYDDEIEFNTQCSSQWDSLMHFHHQPSQSGYNGIKTTAEELVQAHGNEDKDKMIATLNHWHDRGGMVARGVFIDFKKYADETGRAFNPYTDDKITIEDIETIAKKQGVEFREGDVIIIRSGFTEGLTDKTGEEQEKLMGSHRVCGVVGTPEAAKWFWNKHFSAVAGDMIAFEHIPSVVDGKEVPVSDLVLHQYFLALFGMSIGELWDLKALSETCAKLNRYSFLLTSVPLNVPGAIGSPPNALAIF</sequence>
<dbReference type="EMBL" id="LKMD01000104">
    <property type="protein sequence ID" value="PIA94416.1"/>
    <property type="molecule type" value="Genomic_DNA"/>
</dbReference>
<dbReference type="EMBL" id="CP134189">
    <property type="protein sequence ID" value="WPB05030.1"/>
    <property type="molecule type" value="Genomic_DNA"/>
</dbReference>
<evidence type="ECO:0000313" key="2">
    <source>
        <dbReference type="EMBL" id="PIA94416.1"/>
    </source>
</evidence>
<protein>
    <recommendedName>
        <fullName evidence="6">Cyclase</fullName>
    </recommendedName>
</protein>
<gene>
    <name evidence="2" type="ORF">CB0940_08456</name>
    <name evidence="3" type="ORF">RHO25_009678</name>
</gene>
<dbReference type="Proteomes" id="UP000230605">
    <property type="component" value="Chromosome 6"/>
</dbReference>
<evidence type="ECO:0008006" key="6">
    <source>
        <dbReference type="Google" id="ProtNLM"/>
    </source>
</evidence>
<dbReference type="InterPro" id="IPR007325">
    <property type="entry name" value="KFase/CYL"/>
</dbReference>
<dbReference type="PANTHER" id="PTHR34861">
    <property type="match status" value="1"/>
</dbReference>
<evidence type="ECO:0000313" key="4">
    <source>
        <dbReference type="Proteomes" id="UP000230605"/>
    </source>
</evidence>
<dbReference type="GO" id="GO:0019441">
    <property type="term" value="P:L-tryptophan catabolic process to kynurenine"/>
    <property type="evidence" value="ECO:0007669"/>
    <property type="project" value="InterPro"/>
</dbReference>
<keyword evidence="5" id="KW-1185">Reference proteome</keyword>
<dbReference type="SUPFAM" id="SSF102198">
    <property type="entry name" value="Putative cyclase"/>
    <property type="match status" value="1"/>
</dbReference>
<proteinExistence type="inferred from homology"/>